<sequence length="125" mass="13937">MAARILLAEDEDVLRMLVVDSLEDCGFEIDEAVDGVEAFEKIQANDYDLVLLDYMMPGMTGLEVVEKTRQLAVAGKSDVKIMMLTAKSQKADQDLARQTGVNYFLAKPFSPLELVNLVEDILHDK</sequence>
<accession>A0ABS1JFI8</accession>
<evidence type="ECO:0000256" key="2">
    <source>
        <dbReference type="PROSITE-ProRule" id="PRU00169"/>
    </source>
</evidence>
<name>A0ABS1JFI8_9BACL</name>
<dbReference type="InterPro" id="IPR011006">
    <property type="entry name" value="CheY-like_superfamily"/>
</dbReference>
<gene>
    <name evidence="4" type="ORF">JJB07_20860</name>
</gene>
<dbReference type="Gene3D" id="3.40.50.2300">
    <property type="match status" value="1"/>
</dbReference>
<feature type="domain" description="Response regulatory" evidence="3">
    <location>
        <begin position="4"/>
        <end position="122"/>
    </location>
</feature>
<protein>
    <submittedName>
        <fullName evidence="4">Response regulator</fullName>
    </submittedName>
</protein>
<organism evidence="4 5">
    <name type="scientific">Tumebacillus amylolyticus</name>
    <dbReference type="NCBI Taxonomy" id="2801339"/>
    <lineage>
        <taxon>Bacteria</taxon>
        <taxon>Bacillati</taxon>
        <taxon>Bacillota</taxon>
        <taxon>Bacilli</taxon>
        <taxon>Bacillales</taxon>
        <taxon>Alicyclobacillaceae</taxon>
        <taxon>Tumebacillus</taxon>
    </lineage>
</organism>
<dbReference type="PROSITE" id="PS50110">
    <property type="entry name" value="RESPONSE_REGULATORY"/>
    <property type="match status" value="1"/>
</dbReference>
<feature type="modified residue" description="4-aspartylphosphate" evidence="2">
    <location>
        <position position="53"/>
    </location>
</feature>
<evidence type="ECO:0000313" key="4">
    <source>
        <dbReference type="EMBL" id="MBL0389047.1"/>
    </source>
</evidence>
<evidence type="ECO:0000313" key="5">
    <source>
        <dbReference type="Proteomes" id="UP000602284"/>
    </source>
</evidence>
<dbReference type="Pfam" id="PF00072">
    <property type="entry name" value="Response_reg"/>
    <property type="match status" value="1"/>
</dbReference>
<keyword evidence="1 2" id="KW-0597">Phosphoprotein</keyword>
<dbReference type="CDD" id="cd17546">
    <property type="entry name" value="REC_hyHK_CKI1_RcsC-like"/>
    <property type="match status" value="1"/>
</dbReference>
<dbReference type="PANTHER" id="PTHR44591">
    <property type="entry name" value="STRESS RESPONSE REGULATOR PROTEIN 1"/>
    <property type="match status" value="1"/>
</dbReference>
<dbReference type="InterPro" id="IPR050595">
    <property type="entry name" value="Bact_response_regulator"/>
</dbReference>
<evidence type="ECO:0000259" key="3">
    <source>
        <dbReference type="PROSITE" id="PS50110"/>
    </source>
</evidence>
<reference evidence="4 5" key="1">
    <citation type="submission" date="2021-01" db="EMBL/GenBank/DDBJ databases">
        <title>Tumebacillus sp. strain ITR2 16S ribosomal RNA gene Genome sequencing and assembly.</title>
        <authorList>
            <person name="Kang M."/>
        </authorList>
    </citation>
    <scope>NUCLEOTIDE SEQUENCE [LARGE SCALE GENOMIC DNA]</scope>
    <source>
        <strain evidence="4 5">ITR2</strain>
    </source>
</reference>
<keyword evidence="5" id="KW-1185">Reference proteome</keyword>
<dbReference type="Proteomes" id="UP000602284">
    <property type="component" value="Unassembled WGS sequence"/>
</dbReference>
<evidence type="ECO:0000256" key="1">
    <source>
        <dbReference type="ARBA" id="ARBA00022553"/>
    </source>
</evidence>
<dbReference type="EMBL" id="JAEQNB010000008">
    <property type="protein sequence ID" value="MBL0389047.1"/>
    <property type="molecule type" value="Genomic_DNA"/>
</dbReference>
<dbReference type="SMART" id="SM00448">
    <property type="entry name" value="REC"/>
    <property type="match status" value="1"/>
</dbReference>
<dbReference type="RefSeq" id="WP_201638044.1">
    <property type="nucleotide sequence ID" value="NZ_JAEQNB010000008.1"/>
</dbReference>
<dbReference type="InterPro" id="IPR001789">
    <property type="entry name" value="Sig_transdc_resp-reg_receiver"/>
</dbReference>
<comment type="caution">
    <text evidence="4">The sequence shown here is derived from an EMBL/GenBank/DDBJ whole genome shotgun (WGS) entry which is preliminary data.</text>
</comment>
<dbReference type="SUPFAM" id="SSF52172">
    <property type="entry name" value="CheY-like"/>
    <property type="match status" value="1"/>
</dbReference>
<proteinExistence type="predicted"/>
<dbReference type="PANTHER" id="PTHR44591:SF3">
    <property type="entry name" value="RESPONSE REGULATORY DOMAIN-CONTAINING PROTEIN"/>
    <property type="match status" value="1"/>
</dbReference>